<proteinExistence type="predicted"/>
<keyword evidence="2" id="KW-1185">Reference proteome</keyword>
<sequence length="219" mass="25467">MTSNQLFTVVVGSNTAHITSGTSLPQHLSFTSPVGMRLAFGQAYQAAEKARIQFTSLHKTLHYHLYRLCPVENISHFKEHCSAVDRLLSWADEHANILTNTLAPPAKIPSFVLKFHVEERAYRDYEQRYRERRNAFYNGALRAWRQARSSCEEMLRGCEIAPMDRMMCWEWWGRFLAEVARWESKLDELVVPGWAWVVEELASLIEERVDLGDYWADDI</sequence>
<dbReference type="AlphaFoldDB" id="A0AAF0DFT9"/>
<protein>
    <submittedName>
        <fullName evidence="1">Uncharacterized protein</fullName>
    </submittedName>
</protein>
<reference evidence="1" key="1">
    <citation type="submission" date="2023-03" db="EMBL/GenBank/DDBJ databases">
        <title>Emydomyces testavorans Genome Sequence.</title>
        <authorList>
            <person name="Hoyer L."/>
        </authorList>
    </citation>
    <scope>NUCLEOTIDE SEQUENCE</scope>
    <source>
        <strain evidence="1">16-2883</strain>
    </source>
</reference>
<evidence type="ECO:0000313" key="1">
    <source>
        <dbReference type="EMBL" id="WEW57849.1"/>
    </source>
</evidence>
<evidence type="ECO:0000313" key="2">
    <source>
        <dbReference type="Proteomes" id="UP001219355"/>
    </source>
</evidence>
<name>A0AAF0DFT9_9EURO</name>
<dbReference type="Proteomes" id="UP001219355">
    <property type="component" value="Chromosome 2"/>
</dbReference>
<accession>A0AAF0DFT9</accession>
<dbReference type="EMBL" id="CP120628">
    <property type="protein sequence ID" value="WEW57849.1"/>
    <property type="molecule type" value="Genomic_DNA"/>
</dbReference>
<gene>
    <name evidence="1" type="ORF">PRK78_003316</name>
</gene>
<organism evidence="1 2">
    <name type="scientific">Emydomyces testavorans</name>
    <dbReference type="NCBI Taxonomy" id="2070801"/>
    <lineage>
        <taxon>Eukaryota</taxon>
        <taxon>Fungi</taxon>
        <taxon>Dikarya</taxon>
        <taxon>Ascomycota</taxon>
        <taxon>Pezizomycotina</taxon>
        <taxon>Eurotiomycetes</taxon>
        <taxon>Eurotiomycetidae</taxon>
        <taxon>Onygenales</taxon>
        <taxon>Nannizziopsiaceae</taxon>
        <taxon>Emydomyces</taxon>
    </lineage>
</organism>